<accession>A0ABU9XJG7</accession>
<protein>
    <submittedName>
        <fullName evidence="1">DUF3231 family protein</fullName>
    </submittedName>
</protein>
<dbReference type="Pfam" id="PF11553">
    <property type="entry name" value="DUF3231"/>
    <property type="match status" value="1"/>
</dbReference>
<gene>
    <name evidence="1" type="ORF">ABC228_14645</name>
</gene>
<reference evidence="1 2" key="1">
    <citation type="submission" date="2024-05" db="EMBL/GenBank/DDBJ databases">
        <authorList>
            <person name="Haq I."/>
            <person name="Ullah Z."/>
            <person name="Ahmad R."/>
            <person name="Li M."/>
            <person name="Tong Y."/>
        </authorList>
    </citation>
    <scope>NUCLEOTIDE SEQUENCE [LARGE SCALE GENOMIC DNA]</scope>
    <source>
        <strain evidence="1 2">16A2E</strain>
    </source>
</reference>
<dbReference type="EMBL" id="JBDIML010000005">
    <property type="protein sequence ID" value="MEN2768419.1"/>
    <property type="molecule type" value="Genomic_DNA"/>
</dbReference>
<name>A0ABU9XJG7_9BACI</name>
<dbReference type="Proteomes" id="UP001444625">
    <property type="component" value="Unassembled WGS sequence"/>
</dbReference>
<keyword evidence="2" id="KW-1185">Reference proteome</keyword>
<dbReference type="RefSeq" id="WP_345825906.1">
    <property type="nucleotide sequence ID" value="NZ_JBDIML010000005.1"/>
</dbReference>
<evidence type="ECO:0000313" key="2">
    <source>
        <dbReference type="Proteomes" id="UP001444625"/>
    </source>
</evidence>
<dbReference type="InterPro" id="IPR021617">
    <property type="entry name" value="DUF3231"/>
</dbReference>
<comment type="caution">
    <text evidence="1">The sequence shown here is derived from an EMBL/GenBank/DDBJ whole genome shotgun (WGS) entry which is preliminary data.</text>
</comment>
<proteinExistence type="predicted"/>
<evidence type="ECO:0000313" key="1">
    <source>
        <dbReference type="EMBL" id="MEN2768419.1"/>
    </source>
</evidence>
<dbReference type="Gene3D" id="1.20.1260.10">
    <property type="match status" value="1"/>
</dbReference>
<dbReference type="InterPro" id="IPR012347">
    <property type="entry name" value="Ferritin-like"/>
</dbReference>
<organism evidence="1 2">
    <name type="scientific">Ornithinibacillus xuwenensis</name>
    <dbReference type="NCBI Taxonomy" id="3144668"/>
    <lineage>
        <taxon>Bacteria</taxon>
        <taxon>Bacillati</taxon>
        <taxon>Bacillota</taxon>
        <taxon>Bacilli</taxon>
        <taxon>Bacillales</taxon>
        <taxon>Bacillaceae</taxon>
        <taxon>Ornithinibacillus</taxon>
    </lineage>
</organism>
<sequence>MSNPFEAVWNILKLSIDNMNEQKAPLHVIEVGDLWKYLTIVEEFIRYEEIGLNTSADDEVIEMLNDVIRICESHVERLSNFMKKEGIPLPEVTSAKPKSNPKEIPLGVKLTDDEITNGVAFKLVNCMQASSKGQIDAIRIDVGMMWLQFYSDWVTFGTTLKTLMRKRGWLKVPPYYYPPGSPTQ</sequence>